<dbReference type="SMART" id="SM00220">
    <property type="entry name" value="S_TKc"/>
    <property type="match status" value="1"/>
</dbReference>
<dbReference type="InterPro" id="IPR011009">
    <property type="entry name" value="Kinase-like_dom_sf"/>
</dbReference>
<dbReference type="GO" id="GO:0004674">
    <property type="term" value="F:protein serine/threonine kinase activity"/>
    <property type="evidence" value="ECO:0007669"/>
    <property type="project" value="TreeGrafter"/>
</dbReference>
<dbReference type="PANTHER" id="PTHR43289">
    <property type="entry name" value="MITOGEN-ACTIVATED PROTEIN KINASE KINASE KINASE 20-RELATED"/>
    <property type="match status" value="1"/>
</dbReference>
<name>A0A225DBE8_9BACT</name>
<dbReference type="Pfam" id="PF13181">
    <property type="entry name" value="TPR_8"/>
    <property type="match status" value="1"/>
</dbReference>
<dbReference type="SUPFAM" id="SSF56112">
    <property type="entry name" value="Protein kinase-like (PK-like)"/>
    <property type="match status" value="1"/>
</dbReference>
<evidence type="ECO:0000259" key="6">
    <source>
        <dbReference type="PROSITE" id="PS50011"/>
    </source>
</evidence>
<dbReference type="GO" id="GO:0005524">
    <property type="term" value="F:ATP binding"/>
    <property type="evidence" value="ECO:0007669"/>
    <property type="project" value="UniProtKB-UniRule"/>
</dbReference>
<keyword evidence="2 5" id="KW-0547">Nucleotide-binding</keyword>
<dbReference type="PROSITE" id="PS00108">
    <property type="entry name" value="PROTEIN_KINASE_ST"/>
    <property type="match status" value="1"/>
</dbReference>
<dbReference type="PANTHER" id="PTHR43289:SF6">
    <property type="entry name" value="SERINE_THREONINE-PROTEIN KINASE NEKL-3"/>
    <property type="match status" value="1"/>
</dbReference>
<feature type="binding site" evidence="5">
    <location>
        <position position="116"/>
    </location>
    <ligand>
        <name>ATP</name>
        <dbReference type="ChEBI" id="CHEBI:30616"/>
    </ligand>
</feature>
<dbReference type="Gene3D" id="1.10.510.10">
    <property type="entry name" value="Transferase(Phosphotransferase) domain 1"/>
    <property type="match status" value="1"/>
</dbReference>
<keyword evidence="1" id="KW-0808">Transferase</keyword>
<keyword evidence="8" id="KW-1185">Reference proteome</keyword>
<proteinExistence type="predicted"/>
<evidence type="ECO:0000256" key="2">
    <source>
        <dbReference type="ARBA" id="ARBA00022741"/>
    </source>
</evidence>
<evidence type="ECO:0000313" key="8">
    <source>
        <dbReference type="Proteomes" id="UP000214646"/>
    </source>
</evidence>
<accession>A0A225DBE8</accession>
<comment type="caution">
    <text evidence="7">The sequence shown here is derived from an EMBL/GenBank/DDBJ whole genome shotgun (WGS) entry which is preliminary data.</text>
</comment>
<dbReference type="PROSITE" id="PS00107">
    <property type="entry name" value="PROTEIN_KINASE_ATP"/>
    <property type="match status" value="1"/>
</dbReference>
<dbReference type="SUPFAM" id="SSF48452">
    <property type="entry name" value="TPR-like"/>
    <property type="match status" value="1"/>
</dbReference>
<evidence type="ECO:0000313" key="7">
    <source>
        <dbReference type="EMBL" id="OWK34626.1"/>
    </source>
</evidence>
<evidence type="ECO:0000256" key="5">
    <source>
        <dbReference type="PROSITE-ProRule" id="PRU10141"/>
    </source>
</evidence>
<dbReference type="AlphaFoldDB" id="A0A225DBE8"/>
<keyword evidence="4 5" id="KW-0067">ATP-binding</keyword>
<protein>
    <submittedName>
        <fullName evidence="7">High-affnity carbon uptake protein Hat/HatR</fullName>
    </submittedName>
</protein>
<sequence>MAAGETQVAEDVFARHPEIAAHPEYRLDVVAIEFFTRLDRAAPDLLAECEFRFPGSGEALRQQLTLESLAGHGRAPLLTVTPVIPGFRSFEVIGRGRTGVVYRAFDEARERPVAVKVLNPEWTLTESQLRRFRIEAEAAARVDHPNVVTLYGFGEVNGFQYLVMEYVSGETLADRTSPVSLRQAVAWARDLARAVQALHDRHVAHRDLKPANVLVDANGRLKVTDFGLAKLLDQPGSSSGQLAVGTLPYMAPEQLDLAANPIGTAIDIRACGLILLELATGKRAFANGTPAEIIRRIRAGWPDVPVTDLPADLRVVIGRCLELDPRDRYRSAADLADDLDRFLAGRPVSARRVGPAGRTRRWVRQHPIPAALLALAFGSLITGAGVAGWQWHRAEARAADLSVARQRAESDFESAFATVTKLSELISHRALDTPDSQADREAHAARVLAYYEQFVADRGDDPKVREQLYLAHMIVGQLATLRGRTDEAVAAYEAARRSGEGRWNLDDPADAVESCRLLRTLAFAYRAAGRTADRDGVSDECDRRCAALVEAPDTPRDLIVQALELMGRFEESRDRQRTVAVIRKALERAAGPPELPSRLELIRCAFLLNLAEEVRSVAGAEAAVGALTGLLVRVRRAPPEQGYAADVHYHLLHGYLVWGRLLEGEVKPARAREVFQAGVASARESRPLIANRHSSTMEAEMGLRLGQTYRELGQAENSVAALRAAADLWRALDTAFPGNVWNLRHVGVCLHDIGNVYRDSRRPTDALATYREALEVRTNLWQKYPADIQLRLDVSVTANEVGKAIEYGGDPTDAIRYYRTALDHQKAVVAAWPEDARAKRWLTDRYRTLARAYRAAGRANDAREVEQERDHGGK</sequence>
<dbReference type="SMART" id="SM00028">
    <property type="entry name" value="TPR"/>
    <property type="match status" value="4"/>
</dbReference>
<evidence type="ECO:0000256" key="4">
    <source>
        <dbReference type="ARBA" id="ARBA00022840"/>
    </source>
</evidence>
<dbReference type="Gene3D" id="1.25.40.10">
    <property type="entry name" value="Tetratricopeptide repeat domain"/>
    <property type="match status" value="1"/>
</dbReference>
<gene>
    <name evidence="7" type="ORF">FRUB_10597</name>
</gene>
<dbReference type="EMBL" id="NIDE01000020">
    <property type="protein sequence ID" value="OWK34626.1"/>
    <property type="molecule type" value="Genomic_DNA"/>
</dbReference>
<dbReference type="Gene3D" id="3.30.200.20">
    <property type="entry name" value="Phosphorylase Kinase, domain 1"/>
    <property type="match status" value="1"/>
</dbReference>
<dbReference type="PROSITE" id="PS50011">
    <property type="entry name" value="PROTEIN_KINASE_DOM"/>
    <property type="match status" value="1"/>
</dbReference>
<evidence type="ECO:0000256" key="1">
    <source>
        <dbReference type="ARBA" id="ARBA00022679"/>
    </source>
</evidence>
<dbReference type="InterPro" id="IPR008271">
    <property type="entry name" value="Ser/Thr_kinase_AS"/>
</dbReference>
<dbReference type="InterPro" id="IPR000719">
    <property type="entry name" value="Prot_kinase_dom"/>
</dbReference>
<dbReference type="InterPro" id="IPR019734">
    <property type="entry name" value="TPR_rpt"/>
</dbReference>
<feature type="domain" description="Protein kinase" evidence="6">
    <location>
        <begin position="87"/>
        <end position="343"/>
    </location>
</feature>
<dbReference type="Proteomes" id="UP000214646">
    <property type="component" value="Unassembled WGS sequence"/>
</dbReference>
<evidence type="ECO:0000256" key="3">
    <source>
        <dbReference type="ARBA" id="ARBA00022777"/>
    </source>
</evidence>
<dbReference type="InterPro" id="IPR011990">
    <property type="entry name" value="TPR-like_helical_dom_sf"/>
</dbReference>
<dbReference type="CDD" id="cd14014">
    <property type="entry name" value="STKc_PknB_like"/>
    <property type="match status" value="1"/>
</dbReference>
<organism evidence="7 8">
    <name type="scientific">Fimbriiglobus ruber</name>
    <dbReference type="NCBI Taxonomy" id="1908690"/>
    <lineage>
        <taxon>Bacteria</taxon>
        <taxon>Pseudomonadati</taxon>
        <taxon>Planctomycetota</taxon>
        <taxon>Planctomycetia</taxon>
        <taxon>Gemmatales</taxon>
        <taxon>Gemmataceae</taxon>
        <taxon>Fimbriiglobus</taxon>
    </lineage>
</organism>
<dbReference type="Pfam" id="PF00069">
    <property type="entry name" value="Pkinase"/>
    <property type="match status" value="1"/>
</dbReference>
<reference evidence="8" key="1">
    <citation type="submission" date="2017-06" db="EMBL/GenBank/DDBJ databases">
        <title>Genome analysis of Fimbriiglobus ruber SP5, the first member of the order Planctomycetales with confirmed chitinolytic capability.</title>
        <authorList>
            <person name="Ravin N.V."/>
            <person name="Rakitin A.L."/>
            <person name="Ivanova A.A."/>
            <person name="Beletsky A.V."/>
            <person name="Kulichevskaya I.S."/>
            <person name="Mardanov A.V."/>
            <person name="Dedysh S.N."/>
        </authorList>
    </citation>
    <scope>NUCLEOTIDE SEQUENCE [LARGE SCALE GENOMIC DNA]</scope>
    <source>
        <strain evidence="8">SP5</strain>
    </source>
</reference>
<dbReference type="InterPro" id="IPR017441">
    <property type="entry name" value="Protein_kinase_ATP_BS"/>
</dbReference>
<keyword evidence="3" id="KW-0418">Kinase</keyword>